<dbReference type="InterPro" id="IPR001031">
    <property type="entry name" value="Thioesterase"/>
</dbReference>
<dbReference type="Gene3D" id="3.30.300.30">
    <property type="match status" value="1"/>
</dbReference>
<dbReference type="STRING" id="930991.A0A0D0D5T2"/>
<protein>
    <recommendedName>
        <fullName evidence="7">Carrier domain-containing protein</fullName>
    </recommendedName>
</protein>
<dbReference type="SUPFAM" id="SSF56801">
    <property type="entry name" value="Acetyl-CoA synthetase-like"/>
    <property type="match status" value="1"/>
</dbReference>
<dbReference type="GO" id="GO:0044550">
    <property type="term" value="P:secondary metabolite biosynthetic process"/>
    <property type="evidence" value="ECO:0007669"/>
    <property type="project" value="TreeGrafter"/>
</dbReference>
<keyword evidence="6" id="KW-0511">Multifunctional enzyme</keyword>
<dbReference type="Gene3D" id="3.40.50.1820">
    <property type="entry name" value="alpha/beta hydrolase"/>
    <property type="match status" value="1"/>
</dbReference>
<dbReference type="InterPro" id="IPR045851">
    <property type="entry name" value="AMP-bd_C_sf"/>
</dbReference>
<reference evidence="9" key="2">
    <citation type="submission" date="2015-01" db="EMBL/GenBank/DDBJ databases">
        <title>Evolutionary Origins and Diversification of the Mycorrhizal Mutualists.</title>
        <authorList>
            <consortium name="DOE Joint Genome Institute"/>
            <consortium name="Mycorrhizal Genomics Consortium"/>
            <person name="Kohler A."/>
            <person name="Kuo A."/>
            <person name="Nagy L.G."/>
            <person name="Floudas D."/>
            <person name="Copeland A."/>
            <person name="Barry K.W."/>
            <person name="Cichocki N."/>
            <person name="Veneault-Fourrey C."/>
            <person name="LaButti K."/>
            <person name="Lindquist E.A."/>
            <person name="Lipzen A."/>
            <person name="Lundell T."/>
            <person name="Morin E."/>
            <person name="Murat C."/>
            <person name="Riley R."/>
            <person name="Ohm R."/>
            <person name="Sun H."/>
            <person name="Tunlid A."/>
            <person name="Henrissat B."/>
            <person name="Grigoriev I.V."/>
            <person name="Hibbett D.S."/>
            <person name="Martin F."/>
        </authorList>
    </citation>
    <scope>NUCLEOTIDE SEQUENCE [LARGE SCALE GENOMIC DNA]</scope>
    <source>
        <strain evidence="9">Ve08.2h10</strain>
    </source>
</reference>
<dbReference type="AlphaFoldDB" id="A0A0D0D5T2"/>
<dbReference type="InterPro" id="IPR009081">
    <property type="entry name" value="PP-bd_ACP"/>
</dbReference>
<keyword evidence="5" id="KW-0808">Transferase</keyword>
<dbReference type="Gene3D" id="3.40.50.12780">
    <property type="entry name" value="N-terminal domain of ligase-like"/>
    <property type="match status" value="1"/>
</dbReference>
<dbReference type="GO" id="GO:0005737">
    <property type="term" value="C:cytoplasm"/>
    <property type="evidence" value="ECO:0007669"/>
    <property type="project" value="TreeGrafter"/>
</dbReference>
<dbReference type="OrthoDB" id="288590at2759"/>
<evidence type="ECO:0000256" key="2">
    <source>
        <dbReference type="ARBA" id="ARBA00022450"/>
    </source>
</evidence>
<sequence>VLDAPPLYEFLELGIPVAGCEMRIVDPEDGVTPCPNGESGELQVRGPMVFVRYYNNPEATSSSFVEDGWYRTGDVGIIEKGKMRLSGRIKDTVIVHGVSYGIPELETYLQTVEGVTHSFLAAVPYRAPGQETEGFAVFYSPTFDLDSEDAPVKLYATHCAIRDVCVKLITLPPRLIIPIPINRMEKTTLGKLSRARLVNLFKQGEFAMHIARAEELFDIARDASFVALSTETEKILADIYAGILNLSVGDMSASGNFFELGGTSVDVIRLKREGESAFELPEIPIIQILKHPVISSLAKYVDSLVSKATSEEYDPIVPLQLTGRKTPVFMVHPGMAEVLIFVNLAKYFQNERPFYALRARGFELGQPFFTTTDEMVSCYTAAVKRTQPHGPYAIAGYSYGGVIAFEIAKRLEAMGDKVKFTGVIDIVAHRARENDWTLCLLTLSHLLGLVSEQDINDLAPSMRPLTRREQLKIVWKLSPPEPLVELQLTPAKLTHWVNVSGSLMECGKNYEPASSVSVMDVFYANPARGSKEAWLHRLKRWSDYCRSEPSYIDVPGHHYTLMDFDHVPRFQKIFRDRLEARGL</sequence>
<proteinExistence type="inferred from homology"/>
<feature type="domain" description="Carrier" evidence="7">
    <location>
        <begin position="227"/>
        <end position="305"/>
    </location>
</feature>
<dbReference type="GO" id="GO:0043041">
    <property type="term" value="P:amino acid activation for nonribosomal peptide biosynthetic process"/>
    <property type="evidence" value="ECO:0007669"/>
    <property type="project" value="TreeGrafter"/>
</dbReference>
<dbReference type="InterPro" id="IPR042099">
    <property type="entry name" value="ANL_N_sf"/>
</dbReference>
<dbReference type="SUPFAM" id="SSF53474">
    <property type="entry name" value="alpha/beta-Hydrolases"/>
    <property type="match status" value="1"/>
</dbReference>
<dbReference type="InterPro" id="IPR036736">
    <property type="entry name" value="ACP-like_sf"/>
</dbReference>
<dbReference type="Pfam" id="PF00975">
    <property type="entry name" value="Thioesterase"/>
    <property type="match status" value="1"/>
</dbReference>
<evidence type="ECO:0000313" key="9">
    <source>
        <dbReference type="Proteomes" id="UP000054538"/>
    </source>
</evidence>
<dbReference type="GO" id="GO:0031177">
    <property type="term" value="F:phosphopantetheine binding"/>
    <property type="evidence" value="ECO:0007669"/>
    <property type="project" value="TreeGrafter"/>
</dbReference>
<dbReference type="GO" id="GO:0016874">
    <property type="term" value="F:ligase activity"/>
    <property type="evidence" value="ECO:0007669"/>
    <property type="project" value="UniProtKB-KW"/>
</dbReference>
<dbReference type="GO" id="GO:0016740">
    <property type="term" value="F:transferase activity"/>
    <property type="evidence" value="ECO:0007669"/>
    <property type="project" value="UniProtKB-KW"/>
</dbReference>
<keyword evidence="4" id="KW-0436">Ligase</keyword>
<dbReference type="EMBL" id="KN826416">
    <property type="protein sequence ID" value="KIK78971.1"/>
    <property type="molecule type" value="Genomic_DNA"/>
</dbReference>
<dbReference type="PROSITE" id="PS50075">
    <property type="entry name" value="CARRIER"/>
    <property type="match status" value="1"/>
</dbReference>
<evidence type="ECO:0000256" key="3">
    <source>
        <dbReference type="ARBA" id="ARBA00022553"/>
    </source>
</evidence>
<keyword evidence="3" id="KW-0597">Phosphoprotein</keyword>
<evidence type="ECO:0000256" key="1">
    <source>
        <dbReference type="ARBA" id="ARBA00006432"/>
    </source>
</evidence>
<dbReference type="PANTHER" id="PTHR45527:SF1">
    <property type="entry name" value="FATTY ACID SYNTHASE"/>
    <property type="match status" value="1"/>
</dbReference>
<dbReference type="SMART" id="SM00824">
    <property type="entry name" value="PKS_TE"/>
    <property type="match status" value="1"/>
</dbReference>
<evidence type="ECO:0000259" key="7">
    <source>
        <dbReference type="PROSITE" id="PS50075"/>
    </source>
</evidence>
<keyword evidence="9" id="KW-1185">Reference proteome</keyword>
<dbReference type="SUPFAM" id="SSF47336">
    <property type="entry name" value="ACP-like"/>
    <property type="match status" value="1"/>
</dbReference>
<dbReference type="InterPro" id="IPR020802">
    <property type="entry name" value="TesA-like"/>
</dbReference>
<dbReference type="InParanoid" id="A0A0D0D5T2"/>
<dbReference type="HOGENOM" id="CLU_000022_2_11_1"/>
<reference evidence="8 9" key="1">
    <citation type="submission" date="2014-04" db="EMBL/GenBank/DDBJ databases">
        <authorList>
            <consortium name="DOE Joint Genome Institute"/>
            <person name="Kuo A."/>
            <person name="Kohler A."/>
            <person name="Jargeat P."/>
            <person name="Nagy L.G."/>
            <person name="Floudas D."/>
            <person name="Copeland A."/>
            <person name="Barry K.W."/>
            <person name="Cichocki N."/>
            <person name="Veneault-Fourrey C."/>
            <person name="LaButti K."/>
            <person name="Lindquist E.A."/>
            <person name="Lipzen A."/>
            <person name="Lundell T."/>
            <person name="Morin E."/>
            <person name="Murat C."/>
            <person name="Sun H."/>
            <person name="Tunlid A."/>
            <person name="Henrissat B."/>
            <person name="Grigoriev I.V."/>
            <person name="Hibbett D.S."/>
            <person name="Martin F."/>
            <person name="Nordberg H.P."/>
            <person name="Cantor M.N."/>
            <person name="Hua S.X."/>
        </authorList>
    </citation>
    <scope>NUCLEOTIDE SEQUENCE [LARGE SCALE GENOMIC DNA]</scope>
    <source>
        <strain evidence="8 9">Ve08.2h10</strain>
    </source>
</reference>
<evidence type="ECO:0000256" key="6">
    <source>
        <dbReference type="ARBA" id="ARBA00023268"/>
    </source>
</evidence>
<evidence type="ECO:0000313" key="8">
    <source>
        <dbReference type="EMBL" id="KIK78971.1"/>
    </source>
</evidence>
<dbReference type="Pfam" id="PF00550">
    <property type="entry name" value="PP-binding"/>
    <property type="match status" value="1"/>
</dbReference>
<accession>A0A0D0D5T2</accession>
<dbReference type="PANTHER" id="PTHR45527">
    <property type="entry name" value="NONRIBOSOMAL PEPTIDE SYNTHETASE"/>
    <property type="match status" value="1"/>
</dbReference>
<dbReference type="Proteomes" id="UP000054538">
    <property type="component" value="Unassembled WGS sequence"/>
</dbReference>
<evidence type="ECO:0000256" key="4">
    <source>
        <dbReference type="ARBA" id="ARBA00022598"/>
    </source>
</evidence>
<dbReference type="Gene3D" id="1.10.1200.10">
    <property type="entry name" value="ACP-like"/>
    <property type="match status" value="1"/>
</dbReference>
<evidence type="ECO:0000256" key="5">
    <source>
        <dbReference type="ARBA" id="ARBA00022679"/>
    </source>
</evidence>
<gene>
    <name evidence="8" type="ORF">PAXRUDRAFT_162584</name>
</gene>
<feature type="non-terminal residue" evidence="8">
    <location>
        <position position="1"/>
    </location>
</feature>
<keyword evidence="2" id="KW-0596">Phosphopantetheine</keyword>
<organism evidence="8 9">
    <name type="scientific">Paxillus rubicundulus Ve08.2h10</name>
    <dbReference type="NCBI Taxonomy" id="930991"/>
    <lineage>
        <taxon>Eukaryota</taxon>
        <taxon>Fungi</taxon>
        <taxon>Dikarya</taxon>
        <taxon>Basidiomycota</taxon>
        <taxon>Agaricomycotina</taxon>
        <taxon>Agaricomycetes</taxon>
        <taxon>Agaricomycetidae</taxon>
        <taxon>Boletales</taxon>
        <taxon>Paxilineae</taxon>
        <taxon>Paxillaceae</taxon>
        <taxon>Paxillus</taxon>
    </lineage>
</organism>
<comment type="similarity">
    <text evidence="1">Belongs to the ATP-dependent AMP-binding enzyme family.</text>
</comment>
<dbReference type="InterPro" id="IPR029058">
    <property type="entry name" value="AB_hydrolase_fold"/>
</dbReference>
<name>A0A0D0D5T2_9AGAM</name>